<comment type="caution">
    <text evidence="2">The sequence shown here is derived from an EMBL/GenBank/DDBJ whole genome shotgun (WGS) entry which is preliminary data.</text>
</comment>
<dbReference type="Proteomes" id="UP000694460">
    <property type="component" value="Unassembled WGS sequence"/>
</dbReference>
<sequence>MNKEGVPLGPRPAPTTAGYPPLSRQRLAVLDYVRTHAPVRIAALAAGLDLHPNTVREHLDALLEYRLVERLTEAPTGRGRPAALYRPTAADPAVVSSDYAGLATALAGHLARTSATPERDARTAGVEWGRELVADAALGDDPRGTVLDVLSRLGFAPEGEGAAAEGIALRACPLLDAARRYPTIVCQVHLGIIEGILDRIGAVIDGDLELVPFAEPGACRLFLPNPVVRQGDRS</sequence>
<evidence type="ECO:0000256" key="1">
    <source>
        <dbReference type="SAM" id="MobiDB-lite"/>
    </source>
</evidence>
<dbReference type="SUPFAM" id="SSF46785">
    <property type="entry name" value="Winged helix' DNA-binding domain"/>
    <property type="match status" value="1"/>
</dbReference>
<dbReference type="EMBL" id="JAGIOP010000002">
    <property type="protein sequence ID" value="MBP2453561.1"/>
    <property type="molecule type" value="Genomic_DNA"/>
</dbReference>
<proteinExistence type="predicted"/>
<keyword evidence="3" id="KW-1185">Reference proteome</keyword>
<organism evidence="2 3">
    <name type="scientific">Mycolicibacterium lutetiense</name>
    <dbReference type="NCBI Taxonomy" id="1641992"/>
    <lineage>
        <taxon>Bacteria</taxon>
        <taxon>Bacillati</taxon>
        <taxon>Actinomycetota</taxon>
        <taxon>Actinomycetes</taxon>
        <taxon>Mycobacteriales</taxon>
        <taxon>Mycobacteriaceae</taxon>
        <taxon>Mycolicibacterium</taxon>
    </lineage>
</organism>
<evidence type="ECO:0000313" key="2">
    <source>
        <dbReference type="EMBL" id="MBP2453561.1"/>
    </source>
</evidence>
<feature type="region of interest" description="Disordered" evidence="1">
    <location>
        <begin position="1"/>
        <end position="20"/>
    </location>
</feature>
<dbReference type="InterPro" id="IPR036390">
    <property type="entry name" value="WH_DNA-bd_sf"/>
</dbReference>
<dbReference type="InterPro" id="IPR036388">
    <property type="entry name" value="WH-like_DNA-bd_sf"/>
</dbReference>
<dbReference type="RefSeq" id="WP_163663316.1">
    <property type="nucleotide sequence ID" value="NZ_JAGIOP010000002.1"/>
</dbReference>
<evidence type="ECO:0000313" key="3">
    <source>
        <dbReference type="Proteomes" id="UP000694460"/>
    </source>
</evidence>
<dbReference type="Gene3D" id="1.10.10.10">
    <property type="entry name" value="Winged helix-like DNA-binding domain superfamily/Winged helix DNA-binding domain"/>
    <property type="match status" value="1"/>
</dbReference>
<gene>
    <name evidence="2" type="ORF">JOF57_003474</name>
</gene>
<protein>
    <submittedName>
        <fullName evidence="2">ArsR family transcriptional regulator</fullName>
    </submittedName>
</protein>
<accession>A0ABS4ZVL3</accession>
<dbReference type="Pfam" id="PF12840">
    <property type="entry name" value="HTH_20"/>
    <property type="match status" value="1"/>
</dbReference>
<reference evidence="2 3" key="1">
    <citation type="submission" date="2021-03" db="EMBL/GenBank/DDBJ databases">
        <title>Sequencing the genomes of 1000 actinobacteria strains.</title>
        <authorList>
            <person name="Klenk H.-P."/>
        </authorList>
    </citation>
    <scope>NUCLEOTIDE SEQUENCE [LARGE SCALE GENOMIC DNA]</scope>
    <source>
        <strain evidence="2 3">DSM 46713</strain>
    </source>
</reference>
<name>A0ABS4ZVL3_9MYCO</name>